<sequence>MAEHYLLNPDPDDLALSVAQRALLEARSQQTMRAGSIWVPNGDGSGAGTMIGPLAGGQGMSDWVGDTTVPPRPTGLGATSTMGIVAVTWDGRLEEETPPDFDCIEIRITLPDSTVQTLGRMSAAGELTSGSLTPGQKVTVTARSYDRAHAVDGSTAPNVSADSDPIGVTVSSAIDDAEFDRINQDLQDALDQMHDLSQTVTSIDGKTTVSGSAPTTADANGKPEGAMWTQIDSTGKVLGMWVLRNGTWIKTSSDATIPDGIFDDINNRLDEAEKDLTDLSKTVTSIDGKTTVSGKAPTTEDAKTHPEGAMWTQIDSTGKVLGMWVLRNGAWVKTSSDVTIPDSAFDEVNKRIDQAIKDMDDLGKTVTSIDGKTTVSGSAPTTADAKGRPEGAMWTQIDSTGKVLGMWVLRNGTWLKTSSDVEIPDGAFDDINNRLDEAEKDLTDLSKTVTSIDGKSTVSGKAPTTADATGRPEGAMWVQLGATGQPLGRWYLHDGAWIEEKAGLSELPSWVRTDIDQALAQAKDAKTTADGKNRIFAQTTEPTHTGRVNGDLWRKLDASGNIIGEYVWNGTVFVAHAITADSVLLPGSATGSTLIKPGSITVGTIHIGSGEILTELLKARKITTSDISTAGLDAGVITTGYLSAARIKAGSLDASQVLVKGSVGSVLIADGAITSKNISIGNGEILTELLKARKITTSDISTAGLDAGVITSGYISAARIKAGSLDASQVLVPGSVDGGVLIKDGTITAKNIKIGNGEILTELLKARKITSTDISTAGLDAGVIKSGYINAARIQAGSLDASKVLVKGSVGSVLIADGAITAKNISIGNGEILTELLKARKITTGDITADGLDAGVITTGYLSAARIKAGSLDASQVLVPGSIDGGVLIKDGTITAKNIKIGNGEILTELLKARKIVADDIQAGAFSGYTFTGSTFQSTTWGTPKSNSWQLNNQRLEWWNDGVKTIYLDGTGKENLLTGTFQTGTSGNRVVLSPEFTQFTIGGSDTMYGSGISFPMSGTYAQMPYIATEASTSTEGDVSALTFNGGRRDNGSLGTGHGYGAFGRLGMRRDSQKRQRATVYFNACADYDHTNDTDKTQREWNSYLSLLVPDEEDTISTLGANSPTRWGRHWVNVSQGQAGMRIDDDKSGASNYADIRGDIQQGFSSLESGDVNGTVGIQANITKGYVYLGGFLGGYTSRQTFQTINWLAWGQGMAAGQTGSVVWTWDPPKYGGYHVLAQPVCEWSEVQAHPKSDHISSQCEVTFWNGAGSSSDKVYCNGYAWLHS</sequence>
<protein>
    <submittedName>
        <fullName evidence="2">Uncharacterized protein</fullName>
    </submittedName>
</protein>
<feature type="region of interest" description="Disordered" evidence="1">
    <location>
        <begin position="205"/>
        <end position="226"/>
    </location>
</feature>
<keyword evidence="3" id="KW-1185">Reference proteome</keyword>
<gene>
    <name evidence="2" type="ORF">Tam10B_0106</name>
</gene>
<name>A0A229W1C6_9BIFI</name>
<organism evidence="2 3">
    <name type="scientific">Bifidobacterium vansinderenii</name>
    <dbReference type="NCBI Taxonomy" id="1984871"/>
    <lineage>
        <taxon>Bacteria</taxon>
        <taxon>Bacillati</taxon>
        <taxon>Actinomycetota</taxon>
        <taxon>Actinomycetes</taxon>
        <taxon>Bifidobacteriales</taxon>
        <taxon>Bifidobacteriaceae</taxon>
        <taxon>Bifidobacterium</taxon>
    </lineage>
</organism>
<dbReference type="OrthoDB" id="3240615at2"/>
<dbReference type="EMBL" id="NEWD01000002">
    <property type="protein sequence ID" value="OXN01664.1"/>
    <property type="molecule type" value="Genomic_DNA"/>
</dbReference>
<evidence type="ECO:0000313" key="2">
    <source>
        <dbReference type="EMBL" id="OXN01664.1"/>
    </source>
</evidence>
<proteinExistence type="predicted"/>
<comment type="caution">
    <text evidence="2">The sequence shown here is derived from an EMBL/GenBank/DDBJ whole genome shotgun (WGS) entry which is preliminary data.</text>
</comment>
<dbReference type="Proteomes" id="UP000215433">
    <property type="component" value="Unassembled WGS sequence"/>
</dbReference>
<evidence type="ECO:0000256" key="1">
    <source>
        <dbReference type="SAM" id="MobiDB-lite"/>
    </source>
</evidence>
<evidence type="ECO:0000313" key="3">
    <source>
        <dbReference type="Proteomes" id="UP000215433"/>
    </source>
</evidence>
<feature type="compositionally biased region" description="Polar residues" evidence="1">
    <location>
        <begin position="205"/>
        <end position="218"/>
    </location>
</feature>
<accession>A0A229W1C6</accession>
<dbReference type="RefSeq" id="WP_093959330.1">
    <property type="nucleotide sequence ID" value="NZ_NEWD01000002.1"/>
</dbReference>
<reference evidence="2 3" key="1">
    <citation type="submission" date="2017-05" db="EMBL/GenBank/DDBJ databases">
        <title>Bifidobacterium vansinderenii sp. nov.</title>
        <authorList>
            <person name="Lugli G.A."/>
            <person name="Duranti S."/>
            <person name="Mangifesta M."/>
        </authorList>
    </citation>
    <scope>NUCLEOTIDE SEQUENCE [LARGE SCALE GENOMIC DNA]</scope>
    <source>
        <strain evidence="2 3">Tam10B</strain>
    </source>
</reference>
<feature type="region of interest" description="Disordered" evidence="1">
    <location>
        <begin position="288"/>
        <end position="307"/>
    </location>
</feature>